<gene>
    <name evidence="5" type="ORF">ACFFVK_02880</name>
</gene>
<dbReference type="InterPro" id="IPR018060">
    <property type="entry name" value="HTH_AraC"/>
</dbReference>
<sequence>MFQYKEYYADKRFSVFLKKMWILDNLANPERIVDRQVLPNGCFNIAVIEGNGLIIKHMGWEKHLLTGSYFCGQMTQAISVELLPYSKATMVQLHPWAPAHFSAADMSKFTDQIVPLEVLESGRDYFSRLPGRSHKEIYLTFVLAFGPMMREDSTQELIYRAAAMLVESNGNLQVSKLSDYLGCSSRHLQKIFKKHIGLTPKQLSLILRLRNTVDSIAYQQQDLLSMTDLALDSDFFDQAHFINAFRSFAKVTPKRINIPNYFLSFKK</sequence>
<dbReference type="Proteomes" id="UP001589562">
    <property type="component" value="Unassembled WGS sequence"/>
</dbReference>
<dbReference type="PANTHER" id="PTHR46796">
    <property type="entry name" value="HTH-TYPE TRANSCRIPTIONAL ACTIVATOR RHAS-RELATED"/>
    <property type="match status" value="1"/>
</dbReference>
<keyword evidence="6" id="KW-1185">Reference proteome</keyword>
<keyword evidence="1" id="KW-0805">Transcription regulation</keyword>
<comment type="caution">
    <text evidence="5">The sequence shown here is derived from an EMBL/GenBank/DDBJ whole genome shotgun (WGS) entry which is preliminary data.</text>
</comment>
<evidence type="ECO:0000256" key="2">
    <source>
        <dbReference type="ARBA" id="ARBA00023125"/>
    </source>
</evidence>
<organism evidence="5 6">
    <name type="scientific">Flavobacterium gyeonganense</name>
    <dbReference type="NCBI Taxonomy" id="1310418"/>
    <lineage>
        <taxon>Bacteria</taxon>
        <taxon>Pseudomonadati</taxon>
        <taxon>Bacteroidota</taxon>
        <taxon>Flavobacteriia</taxon>
        <taxon>Flavobacteriales</taxon>
        <taxon>Flavobacteriaceae</taxon>
        <taxon>Flavobacterium</taxon>
    </lineage>
</organism>
<dbReference type="InterPro" id="IPR009057">
    <property type="entry name" value="Homeodomain-like_sf"/>
</dbReference>
<dbReference type="Gene3D" id="1.10.10.60">
    <property type="entry name" value="Homeodomain-like"/>
    <property type="match status" value="1"/>
</dbReference>
<feature type="domain" description="HTH araC/xylS-type" evidence="4">
    <location>
        <begin position="155"/>
        <end position="259"/>
    </location>
</feature>
<dbReference type="PANTHER" id="PTHR46796:SF13">
    <property type="entry name" value="HTH-TYPE TRANSCRIPTIONAL ACTIVATOR RHAS"/>
    <property type="match status" value="1"/>
</dbReference>
<proteinExistence type="predicted"/>
<dbReference type="Pfam" id="PF12833">
    <property type="entry name" value="HTH_18"/>
    <property type="match status" value="1"/>
</dbReference>
<reference evidence="5 6" key="1">
    <citation type="submission" date="2024-09" db="EMBL/GenBank/DDBJ databases">
        <authorList>
            <person name="Sun Q."/>
            <person name="Mori K."/>
        </authorList>
    </citation>
    <scope>NUCLEOTIDE SEQUENCE [LARGE SCALE GENOMIC DNA]</scope>
    <source>
        <strain evidence="5 6">CECT 8365</strain>
    </source>
</reference>
<dbReference type="RefSeq" id="WP_278009196.1">
    <property type="nucleotide sequence ID" value="NZ_CP121112.1"/>
</dbReference>
<evidence type="ECO:0000313" key="6">
    <source>
        <dbReference type="Proteomes" id="UP001589562"/>
    </source>
</evidence>
<dbReference type="PROSITE" id="PS01124">
    <property type="entry name" value="HTH_ARAC_FAMILY_2"/>
    <property type="match status" value="1"/>
</dbReference>
<protein>
    <submittedName>
        <fullName evidence="5">Helix-turn-helix domain-containing protein</fullName>
    </submittedName>
</protein>
<dbReference type="InterPro" id="IPR050204">
    <property type="entry name" value="AraC_XylS_family_regulators"/>
</dbReference>
<evidence type="ECO:0000256" key="3">
    <source>
        <dbReference type="ARBA" id="ARBA00023163"/>
    </source>
</evidence>
<dbReference type="EMBL" id="JBHMFE010000008">
    <property type="protein sequence ID" value="MFB9107507.1"/>
    <property type="molecule type" value="Genomic_DNA"/>
</dbReference>
<dbReference type="SMART" id="SM00342">
    <property type="entry name" value="HTH_ARAC"/>
    <property type="match status" value="1"/>
</dbReference>
<evidence type="ECO:0000259" key="4">
    <source>
        <dbReference type="PROSITE" id="PS01124"/>
    </source>
</evidence>
<name>A0ABV5H6J4_9FLAO</name>
<accession>A0ABV5H6J4</accession>
<dbReference type="InterPro" id="IPR046532">
    <property type="entry name" value="DUF6597"/>
</dbReference>
<keyword evidence="2" id="KW-0238">DNA-binding</keyword>
<keyword evidence="3" id="KW-0804">Transcription</keyword>
<evidence type="ECO:0000256" key="1">
    <source>
        <dbReference type="ARBA" id="ARBA00023015"/>
    </source>
</evidence>
<evidence type="ECO:0000313" key="5">
    <source>
        <dbReference type="EMBL" id="MFB9107507.1"/>
    </source>
</evidence>
<dbReference type="SUPFAM" id="SSF46689">
    <property type="entry name" value="Homeodomain-like"/>
    <property type="match status" value="1"/>
</dbReference>
<dbReference type="Pfam" id="PF20240">
    <property type="entry name" value="DUF6597"/>
    <property type="match status" value="1"/>
</dbReference>